<dbReference type="Proteomes" id="UP000247233">
    <property type="component" value="Unassembled WGS sequence"/>
</dbReference>
<keyword evidence="1" id="KW-1133">Transmembrane helix</keyword>
<protein>
    <submittedName>
        <fullName evidence="2">Uncharacterized protein</fullName>
    </submittedName>
</protein>
<accession>A0A317V020</accession>
<proteinExistence type="predicted"/>
<reference evidence="2 3" key="1">
    <citation type="submission" date="2016-12" db="EMBL/GenBank/DDBJ databases">
        <title>The genomes of Aspergillus section Nigri reveals drivers in fungal speciation.</title>
        <authorList>
            <consortium name="DOE Joint Genome Institute"/>
            <person name="Vesth T.C."/>
            <person name="Nybo J."/>
            <person name="Theobald S."/>
            <person name="Brandl J."/>
            <person name="Frisvad J.C."/>
            <person name="Nielsen K.F."/>
            <person name="Lyhne E.K."/>
            <person name="Kogle M.E."/>
            <person name="Kuo A."/>
            <person name="Riley R."/>
            <person name="Clum A."/>
            <person name="Nolan M."/>
            <person name="Lipzen A."/>
            <person name="Salamov A."/>
            <person name="Henrissat B."/>
            <person name="Wiebenga A."/>
            <person name="De Vries R.P."/>
            <person name="Grigoriev I.V."/>
            <person name="Mortensen U.H."/>
            <person name="Andersen M.R."/>
            <person name="Baker S.E."/>
        </authorList>
    </citation>
    <scope>NUCLEOTIDE SEQUENCE [LARGE SCALE GENOMIC DNA]</scope>
    <source>
        <strain evidence="2 3">CBS 117.55</strain>
    </source>
</reference>
<dbReference type="AlphaFoldDB" id="A0A317V020"/>
<feature type="transmembrane region" description="Helical" evidence="1">
    <location>
        <begin position="20"/>
        <end position="43"/>
    </location>
</feature>
<dbReference type="VEuPathDB" id="FungiDB:BO70DRAFT_400694"/>
<name>A0A317V020_9EURO</name>
<gene>
    <name evidence="2" type="ORF">BO70DRAFT_400694</name>
</gene>
<dbReference type="EMBL" id="MSFL01000043">
    <property type="protein sequence ID" value="PWY66711.1"/>
    <property type="molecule type" value="Genomic_DNA"/>
</dbReference>
<evidence type="ECO:0000256" key="1">
    <source>
        <dbReference type="SAM" id="Phobius"/>
    </source>
</evidence>
<evidence type="ECO:0000313" key="2">
    <source>
        <dbReference type="EMBL" id="PWY66711.1"/>
    </source>
</evidence>
<comment type="caution">
    <text evidence="2">The sequence shown here is derived from an EMBL/GenBank/DDBJ whole genome shotgun (WGS) entry which is preliminary data.</text>
</comment>
<dbReference type="GeneID" id="37069177"/>
<evidence type="ECO:0000313" key="3">
    <source>
        <dbReference type="Proteomes" id="UP000247233"/>
    </source>
</evidence>
<organism evidence="2 3">
    <name type="scientific">Aspergillus heteromorphus CBS 117.55</name>
    <dbReference type="NCBI Taxonomy" id="1448321"/>
    <lineage>
        <taxon>Eukaryota</taxon>
        <taxon>Fungi</taxon>
        <taxon>Dikarya</taxon>
        <taxon>Ascomycota</taxon>
        <taxon>Pezizomycotina</taxon>
        <taxon>Eurotiomycetes</taxon>
        <taxon>Eurotiomycetidae</taxon>
        <taxon>Eurotiales</taxon>
        <taxon>Aspergillaceae</taxon>
        <taxon>Aspergillus</taxon>
        <taxon>Aspergillus subgen. Circumdati</taxon>
    </lineage>
</organism>
<sequence>MAAKVHSSQGPRERLPQMKLAVLTASLLAAVVSATFPAAYTLVADGGWTVRTL</sequence>
<keyword evidence="3" id="KW-1185">Reference proteome</keyword>
<keyword evidence="1" id="KW-0472">Membrane</keyword>
<keyword evidence="1" id="KW-0812">Transmembrane</keyword>
<dbReference type="RefSeq" id="XP_025394841.1">
    <property type="nucleotide sequence ID" value="XM_025546940.1"/>
</dbReference>